<dbReference type="EMBL" id="JBHUEE010000005">
    <property type="protein sequence ID" value="MFD1718341.1"/>
    <property type="molecule type" value="Genomic_DNA"/>
</dbReference>
<feature type="transmembrane region" description="Helical" evidence="1">
    <location>
        <begin position="128"/>
        <end position="149"/>
    </location>
</feature>
<feature type="transmembrane region" description="Helical" evidence="1">
    <location>
        <begin position="79"/>
        <end position="98"/>
    </location>
</feature>
<feature type="transmembrane region" description="Helical" evidence="1">
    <location>
        <begin position="161"/>
        <end position="178"/>
    </location>
</feature>
<gene>
    <name evidence="2" type="ORF">ACFSE6_10880</name>
</gene>
<keyword evidence="3" id="KW-1185">Reference proteome</keyword>
<name>A0ABW4L433_9MICO</name>
<accession>A0ABW4L433</accession>
<evidence type="ECO:0000313" key="2">
    <source>
        <dbReference type="EMBL" id="MFD1718341.1"/>
    </source>
</evidence>
<protein>
    <recommendedName>
        <fullName evidence="4">DUF998 domain-containing protein</fullName>
    </recommendedName>
</protein>
<feature type="transmembrane region" description="Helical" evidence="1">
    <location>
        <begin position="45"/>
        <end position="67"/>
    </location>
</feature>
<organism evidence="2 3">
    <name type="scientific">Georgenia deserti</name>
    <dbReference type="NCBI Taxonomy" id="2093781"/>
    <lineage>
        <taxon>Bacteria</taxon>
        <taxon>Bacillati</taxon>
        <taxon>Actinomycetota</taxon>
        <taxon>Actinomycetes</taxon>
        <taxon>Micrococcales</taxon>
        <taxon>Bogoriellaceae</taxon>
        <taxon>Georgenia</taxon>
    </lineage>
</organism>
<evidence type="ECO:0000256" key="1">
    <source>
        <dbReference type="SAM" id="Phobius"/>
    </source>
</evidence>
<proteinExistence type="predicted"/>
<keyword evidence="1" id="KW-0812">Transmembrane</keyword>
<comment type="caution">
    <text evidence="2">The sequence shown here is derived from an EMBL/GenBank/DDBJ whole genome shotgun (WGS) entry which is preliminary data.</text>
</comment>
<feature type="transmembrane region" description="Helical" evidence="1">
    <location>
        <begin position="184"/>
        <end position="202"/>
    </location>
</feature>
<reference evidence="3" key="1">
    <citation type="journal article" date="2019" name="Int. J. Syst. Evol. Microbiol.">
        <title>The Global Catalogue of Microorganisms (GCM) 10K type strain sequencing project: providing services to taxonomists for standard genome sequencing and annotation.</title>
        <authorList>
            <consortium name="The Broad Institute Genomics Platform"/>
            <consortium name="The Broad Institute Genome Sequencing Center for Infectious Disease"/>
            <person name="Wu L."/>
            <person name="Ma J."/>
        </authorList>
    </citation>
    <scope>NUCLEOTIDE SEQUENCE [LARGE SCALE GENOMIC DNA]</scope>
    <source>
        <strain evidence="3">JCM 17130</strain>
    </source>
</reference>
<dbReference type="Proteomes" id="UP001597277">
    <property type="component" value="Unassembled WGS sequence"/>
</dbReference>
<feature type="transmembrane region" description="Helical" evidence="1">
    <location>
        <begin position="7"/>
        <end position="25"/>
    </location>
</feature>
<dbReference type="RefSeq" id="WP_388006439.1">
    <property type="nucleotide sequence ID" value="NZ_JBHUEE010000005.1"/>
</dbReference>
<keyword evidence="1" id="KW-1133">Transmembrane helix</keyword>
<keyword evidence="1" id="KW-0472">Membrane</keyword>
<evidence type="ECO:0000313" key="3">
    <source>
        <dbReference type="Proteomes" id="UP001597277"/>
    </source>
</evidence>
<sequence length="218" mass="22588">MTAAARWGAVCFAVAAPLFVLYPLTRPWHDEATATGAVAAMGSPWWLASHTFAMAGFVLVALGLFCLRELLVTTPAQRAAGAAMIAGWIGTGLALPYYGAETFGLHTMALTDVPDPVTFSETFRQGTVAMSMFGLGLALLAAAGILAAVAIARSNSLPRSSGTVAALGLVLFLPQFFAPPGLRIAHGVLLGLGLLWMALILARAGRSAGRPTRTGHGR</sequence>
<evidence type="ECO:0008006" key="4">
    <source>
        <dbReference type="Google" id="ProtNLM"/>
    </source>
</evidence>